<proteinExistence type="predicted"/>
<evidence type="ECO:0000256" key="5">
    <source>
        <dbReference type="ARBA" id="ARBA00023117"/>
    </source>
</evidence>
<name>A0AAF0F0Q6_9BASI</name>
<keyword evidence="3" id="KW-0156">Chromatin regulator</keyword>
<evidence type="ECO:0000256" key="1">
    <source>
        <dbReference type="ARBA" id="ARBA00004123"/>
    </source>
</evidence>
<gene>
    <name evidence="10" type="ORF">MJAP1_001575</name>
</gene>
<feature type="domain" description="Bromo" evidence="8">
    <location>
        <begin position="39"/>
        <end position="163"/>
    </location>
</feature>
<evidence type="ECO:0000256" key="2">
    <source>
        <dbReference type="ARBA" id="ARBA00022737"/>
    </source>
</evidence>
<protein>
    <submittedName>
        <fullName evidence="10">Uncharacterized protein</fullName>
    </submittedName>
</protein>
<dbReference type="SMART" id="SM00439">
    <property type="entry name" value="BAH"/>
    <property type="match status" value="1"/>
</dbReference>
<keyword evidence="7" id="KW-0539">Nucleus</keyword>
<comment type="subcellular location">
    <subcellularLocation>
        <location evidence="1">Nucleus</location>
    </subcellularLocation>
</comment>
<dbReference type="InterPro" id="IPR036427">
    <property type="entry name" value="Bromodomain-like_sf"/>
</dbReference>
<dbReference type="GO" id="GO:0003682">
    <property type="term" value="F:chromatin binding"/>
    <property type="evidence" value="ECO:0007669"/>
    <property type="project" value="InterPro"/>
</dbReference>
<dbReference type="CDD" id="cd04369">
    <property type="entry name" value="Bromodomain"/>
    <property type="match status" value="1"/>
</dbReference>
<dbReference type="Pfam" id="PF00439">
    <property type="entry name" value="Bromodomain"/>
    <property type="match status" value="1"/>
</dbReference>
<evidence type="ECO:0000256" key="4">
    <source>
        <dbReference type="ARBA" id="ARBA00023015"/>
    </source>
</evidence>
<dbReference type="SMART" id="SM00297">
    <property type="entry name" value="BROMO"/>
    <property type="match status" value="1"/>
</dbReference>
<dbReference type="RefSeq" id="XP_060121512.1">
    <property type="nucleotide sequence ID" value="XM_060265529.1"/>
</dbReference>
<organism evidence="10 11">
    <name type="scientific">Malassezia japonica</name>
    <dbReference type="NCBI Taxonomy" id="223818"/>
    <lineage>
        <taxon>Eukaryota</taxon>
        <taxon>Fungi</taxon>
        <taxon>Dikarya</taxon>
        <taxon>Basidiomycota</taxon>
        <taxon>Ustilaginomycotina</taxon>
        <taxon>Malasseziomycetes</taxon>
        <taxon>Malasseziales</taxon>
        <taxon>Malasseziaceae</taxon>
        <taxon>Malassezia</taxon>
    </lineage>
</organism>
<dbReference type="SUPFAM" id="SSF47370">
    <property type="entry name" value="Bromodomain"/>
    <property type="match status" value="1"/>
</dbReference>
<evidence type="ECO:0000313" key="11">
    <source>
        <dbReference type="Proteomes" id="UP001217754"/>
    </source>
</evidence>
<evidence type="ECO:0000256" key="7">
    <source>
        <dbReference type="ARBA" id="ARBA00023242"/>
    </source>
</evidence>
<evidence type="ECO:0000259" key="8">
    <source>
        <dbReference type="SMART" id="SM00297"/>
    </source>
</evidence>
<dbReference type="EMBL" id="CP119959">
    <property type="protein sequence ID" value="WFD38615.1"/>
    <property type="molecule type" value="Genomic_DNA"/>
</dbReference>
<dbReference type="GO" id="GO:0006368">
    <property type="term" value="P:transcription elongation by RNA polymerase II"/>
    <property type="evidence" value="ECO:0007669"/>
    <property type="project" value="TreeGrafter"/>
</dbReference>
<evidence type="ECO:0000256" key="6">
    <source>
        <dbReference type="ARBA" id="ARBA00023163"/>
    </source>
</evidence>
<keyword evidence="2" id="KW-0677">Repeat</keyword>
<dbReference type="GO" id="GO:0016586">
    <property type="term" value="C:RSC-type complex"/>
    <property type="evidence" value="ECO:0007669"/>
    <property type="project" value="InterPro"/>
</dbReference>
<dbReference type="PANTHER" id="PTHR16062:SF21">
    <property type="entry name" value="CHROMATIN STRUCTURE-REMODELING COMPLEX SUBUNIT RSC1-RELATED"/>
    <property type="match status" value="1"/>
</dbReference>
<accession>A0AAF0F0Q6</accession>
<dbReference type="Gene3D" id="2.30.30.490">
    <property type="match status" value="1"/>
</dbReference>
<keyword evidence="5" id="KW-0103">Bromodomain</keyword>
<dbReference type="PANTHER" id="PTHR16062">
    <property type="entry name" value="SWI/SNF-RELATED"/>
    <property type="match status" value="1"/>
</dbReference>
<dbReference type="AlphaFoldDB" id="A0AAF0F0Q6"/>
<evidence type="ECO:0000256" key="3">
    <source>
        <dbReference type="ARBA" id="ARBA00022853"/>
    </source>
</evidence>
<dbReference type="InterPro" id="IPR001025">
    <property type="entry name" value="BAH_dom"/>
</dbReference>
<keyword evidence="4" id="KW-0805">Transcription regulation</keyword>
<dbReference type="InterPro" id="IPR037382">
    <property type="entry name" value="Rsc/polybromo"/>
</dbReference>
<dbReference type="Pfam" id="PF01426">
    <property type="entry name" value="BAH"/>
    <property type="match status" value="1"/>
</dbReference>
<feature type="domain" description="BAH" evidence="9">
    <location>
        <begin position="226"/>
        <end position="348"/>
    </location>
</feature>
<keyword evidence="11" id="KW-1185">Reference proteome</keyword>
<keyword evidence="6" id="KW-0804">Transcription</keyword>
<evidence type="ECO:0000259" key="9">
    <source>
        <dbReference type="SMART" id="SM00439"/>
    </source>
</evidence>
<reference evidence="10" key="1">
    <citation type="submission" date="2023-03" db="EMBL/GenBank/DDBJ databases">
        <title>Mating type loci evolution in Malassezia.</title>
        <authorList>
            <person name="Coelho M.A."/>
        </authorList>
    </citation>
    <scope>NUCLEOTIDE SEQUENCE</scope>
    <source>
        <strain evidence="10">CBS 9431</strain>
    </source>
</reference>
<dbReference type="Proteomes" id="UP001217754">
    <property type="component" value="Chromosome 2"/>
</dbReference>
<sequence length="602" mass="66534">MSDEADPLYSLGLCVGSGEPTRERSVFQTNQDTGWVWCRARDAENMHAMCAQILHHVRDVELGNVEQDAGADDKTRVLSDPLEECPVQEHNPEYYERIARPTSLHAITHRIVHCEYAQPALFEQDMLQLFSNARTWYGLGTPGYKEMITLQRLYQQLTPSKGALHDASGKSHVKARATDIDVVDARRSGAHASHYFASSAYGPGNEPSDAATDVHKALDHAYFKGRAYRAGDWVHLMNPVDPSRPIVGQLFRVYQKKSTPGIFVTACWYYRPEQTSHADSRLFAENEVVKTGVFGEHALEDIMEEVLVLFHTKYTRARPVAEYSTPNVPLYIVESKYDVRTHEFHKIQSWASCVPVDVRAKHTPMTIFAVPSEVPKRSASLLTSNVYAPGFGVLLEHARRDDEPHEYRDLFDTGVSAAEAAAPTPAAAPPRPAVAGLNAAHPDRLRAYAAFHMVASDVARRTSPASYAAVQQALLSHPDATHGELIALGMRYSVPDGLIVRLRDAARNAGVLHDVEVSRAPSVPGLAPVFVAHRAEGTFSALPAATRDLFRQDAEGKTLWYAAPPLSGWNGSTAVQDGTTQLPLPSLSYMYEMVRKHSNPVE</sequence>
<dbReference type="InterPro" id="IPR043151">
    <property type="entry name" value="BAH_sf"/>
</dbReference>
<dbReference type="GeneID" id="85225224"/>
<dbReference type="GO" id="GO:0006338">
    <property type="term" value="P:chromatin remodeling"/>
    <property type="evidence" value="ECO:0007669"/>
    <property type="project" value="InterPro"/>
</dbReference>
<dbReference type="InterPro" id="IPR001487">
    <property type="entry name" value="Bromodomain"/>
</dbReference>
<evidence type="ECO:0000313" key="10">
    <source>
        <dbReference type="EMBL" id="WFD38615.1"/>
    </source>
</evidence>
<dbReference type="Gene3D" id="1.20.920.10">
    <property type="entry name" value="Bromodomain-like"/>
    <property type="match status" value="1"/>
</dbReference>